<dbReference type="EMBL" id="BTGU01005028">
    <property type="protein sequence ID" value="GMN19218.1"/>
    <property type="molecule type" value="Genomic_DNA"/>
</dbReference>
<dbReference type="PANTHER" id="PTHR13491:SF0">
    <property type="entry name" value="ZINC FINGER CCHC DOMAIN-CONTAINING PROTEIN 10"/>
    <property type="match status" value="1"/>
</dbReference>
<proteinExistence type="predicted"/>
<comment type="caution">
    <text evidence="2">The sequence shown here is derived from an EMBL/GenBank/DDBJ whole genome shotgun (WGS) entry which is preliminary data.</text>
</comment>
<reference evidence="2" key="1">
    <citation type="submission" date="2023-07" db="EMBL/GenBank/DDBJ databases">
        <title>draft genome sequence of fig (Ficus carica).</title>
        <authorList>
            <person name="Takahashi T."/>
            <person name="Nishimura K."/>
        </authorList>
    </citation>
    <scope>NUCLEOTIDE SEQUENCE</scope>
</reference>
<dbReference type="PANTHER" id="PTHR13491">
    <property type="entry name" value="ZCCHC10 PROTEIN"/>
    <property type="match status" value="1"/>
</dbReference>
<feature type="region of interest" description="Disordered" evidence="1">
    <location>
        <begin position="402"/>
        <end position="531"/>
    </location>
</feature>
<organism evidence="2 3">
    <name type="scientific">Ficus carica</name>
    <name type="common">Common fig</name>
    <dbReference type="NCBI Taxonomy" id="3494"/>
    <lineage>
        <taxon>Eukaryota</taxon>
        <taxon>Viridiplantae</taxon>
        <taxon>Streptophyta</taxon>
        <taxon>Embryophyta</taxon>
        <taxon>Tracheophyta</taxon>
        <taxon>Spermatophyta</taxon>
        <taxon>Magnoliopsida</taxon>
        <taxon>eudicotyledons</taxon>
        <taxon>Gunneridae</taxon>
        <taxon>Pentapetalae</taxon>
        <taxon>rosids</taxon>
        <taxon>fabids</taxon>
        <taxon>Rosales</taxon>
        <taxon>Moraceae</taxon>
        <taxon>Ficeae</taxon>
        <taxon>Ficus</taxon>
    </lineage>
</organism>
<feature type="region of interest" description="Disordered" evidence="1">
    <location>
        <begin position="1"/>
        <end position="70"/>
    </location>
</feature>
<name>A0AA87YNX0_FICCA</name>
<feature type="compositionally biased region" description="Polar residues" evidence="1">
    <location>
        <begin position="344"/>
        <end position="372"/>
    </location>
</feature>
<feature type="compositionally biased region" description="Basic residues" evidence="1">
    <location>
        <begin position="425"/>
        <end position="438"/>
    </location>
</feature>
<sequence>MSNFSDSKNALSGGADAAGTSWSSFSSSEAASSGGRTPDQLSGFSEESLVEILETPTSRGREVSAQHAASQARVAAEEVATGGEAVERIASQASTSGSEGSESSGSSAPRGEPIEARQRPSGRPMRINDQRVYRRGDWKMVELVDGRPVYSVDYFTSTITPRYLAALREEFDVPLNVELLALGADDLPSRPPPGYITLLAEYFRAGLRLPFHLFLRRTLTRLNVAPAQLNANAYRILFYAGGRWLHGELPYNEVPRSERVPVTFRNGYTWARALHIPELTSTMIDALREQSDQEKSQHRLLSLKSLKDNHWLGSSSSSGRADDRPSAPGAGVTIARMPDPTVHYHSQTGGLSAAQQTSRLAPTPSEPSSGNESMPGGSFGSRVADEDLDRVIQEFYPARGLRIEEPMADRQQGRKRPSDKERRAKLMKMARTGSHGKGKTILPSSQPPSQPAVQPTAPASRSVAPQASGAGQEPQAARPADRHEHRSSRSKDDQPASRPEVRSSRPREDPRSREIAPSSRPETSSRDSPAYRALVNQISDKLSVQVSESCQRPDAVTALEDNTEKLIEAIAREAANRAADDLKAAESAARDARSAEKAAKEARNLARDAEKKAIEEAKAADARAKAAEERAQRAEERVRAAEEWAQATEKDASDARQQLEEAGQKAEADLASARAQAVDEYLQSDKFQARLFAKYKDGMCNDPNFL</sequence>
<feature type="compositionally biased region" description="Low complexity" evidence="1">
    <location>
        <begin position="17"/>
        <end position="35"/>
    </location>
</feature>
<feature type="compositionally biased region" description="Low complexity" evidence="1">
    <location>
        <begin position="90"/>
        <end position="108"/>
    </location>
</feature>
<dbReference type="InterPro" id="IPR039715">
    <property type="entry name" value="ZCCHC10"/>
</dbReference>
<feature type="compositionally biased region" description="Basic and acidic residues" evidence="1">
    <location>
        <begin position="576"/>
        <end position="668"/>
    </location>
</feature>
<accession>A0AA87YNX0</accession>
<feature type="compositionally biased region" description="Polar residues" evidence="1">
    <location>
        <begin position="1"/>
        <end position="10"/>
    </location>
</feature>
<feature type="compositionally biased region" description="Basic and acidic residues" evidence="1">
    <location>
        <begin position="402"/>
        <end position="424"/>
    </location>
</feature>
<feature type="region of interest" description="Disordered" evidence="1">
    <location>
        <begin position="312"/>
        <end position="385"/>
    </location>
</feature>
<evidence type="ECO:0000313" key="2">
    <source>
        <dbReference type="EMBL" id="GMN19218.1"/>
    </source>
</evidence>
<dbReference type="AlphaFoldDB" id="A0AA87YNX0"/>
<gene>
    <name evidence="2" type="ORF">TIFTF001_046923</name>
</gene>
<evidence type="ECO:0000256" key="1">
    <source>
        <dbReference type="SAM" id="MobiDB-lite"/>
    </source>
</evidence>
<feature type="region of interest" description="Disordered" evidence="1">
    <location>
        <begin position="576"/>
        <end position="675"/>
    </location>
</feature>
<protein>
    <submittedName>
        <fullName evidence="2">Uncharacterized protein</fullName>
    </submittedName>
</protein>
<feature type="region of interest" description="Disordered" evidence="1">
    <location>
        <begin position="90"/>
        <end position="128"/>
    </location>
</feature>
<keyword evidence="3" id="KW-1185">Reference proteome</keyword>
<evidence type="ECO:0000313" key="3">
    <source>
        <dbReference type="Proteomes" id="UP001187192"/>
    </source>
</evidence>
<feature type="compositionally biased region" description="Basic and acidic residues" evidence="1">
    <location>
        <begin position="479"/>
        <end position="514"/>
    </location>
</feature>
<dbReference type="Proteomes" id="UP001187192">
    <property type="component" value="Unassembled WGS sequence"/>
</dbReference>
<feature type="compositionally biased region" description="Low complexity" evidence="1">
    <location>
        <begin position="451"/>
        <end position="460"/>
    </location>
</feature>